<feature type="region of interest" description="Disordered" evidence="2">
    <location>
        <begin position="123"/>
        <end position="149"/>
    </location>
</feature>
<evidence type="ECO:0000256" key="1">
    <source>
        <dbReference type="ARBA" id="ARBA00023125"/>
    </source>
</evidence>
<protein>
    <submittedName>
        <fullName evidence="4">Helix-turn-helix domain-containing protein</fullName>
    </submittedName>
</protein>
<name>A0ABU7VQL0_9BACL</name>
<keyword evidence="5" id="KW-1185">Reference proteome</keyword>
<dbReference type="Proteomes" id="UP001306950">
    <property type="component" value="Unassembled WGS sequence"/>
</dbReference>
<dbReference type="CDD" id="cd00093">
    <property type="entry name" value="HTH_XRE"/>
    <property type="match status" value="1"/>
</dbReference>
<dbReference type="InterPro" id="IPR001387">
    <property type="entry name" value="Cro/C1-type_HTH"/>
</dbReference>
<dbReference type="EMBL" id="JAZHPZ010000003">
    <property type="protein sequence ID" value="MEF2965638.1"/>
    <property type="molecule type" value="Genomic_DNA"/>
</dbReference>
<gene>
    <name evidence="4" type="ORF">V3851_07335</name>
</gene>
<dbReference type="InterPro" id="IPR010982">
    <property type="entry name" value="Lambda_DNA-bd_dom_sf"/>
</dbReference>
<dbReference type="PANTHER" id="PTHR46558">
    <property type="entry name" value="TRACRIPTIONAL REGULATORY PROTEIN-RELATED-RELATED"/>
    <property type="match status" value="1"/>
</dbReference>
<dbReference type="SMART" id="SM00530">
    <property type="entry name" value="HTH_XRE"/>
    <property type="match status" value="1"/>
</dbReference>
<dbReference type="PANTHER" id="PTHR46558:SF4">
    <property type="entry name" value="DNA-BIDING PHAGE PROTEIN"/>
    <property type="match status" value="1"/>
</dbReference>
<proteinExistence type="predicted"/>
<feature type="domain" description="HTH cro/C1-type" evidence="3">
    <location>
        <begin position="8"/>
        <end position="62"/>
    </location>
</feature>
<reference evidence="4 5" key="1">
    <citation type="submission" date="2024-02" db="EMBL/GenBank/DDBJ databases">
        <title>A nitrogen-fixing paenibacillus bacterium.</title>
        <authorList>
            <person name="Zhang W.L."/>
            <person name="Chen S.F."/>
        </authorList>
    </citation>
    <scope>NUCLEOTIDE SEQUENCE [LARGE SCALE GENOMIC DNA]</scope>
    <source>
        <strain evidence="4 5">M1</strain>
    </source>
</reference>
<evidence type="ECO:0000259" key="3">
    <source>
        <dbReference type="PROSITE" id="PS50943"/>
    </source>
</evidence>
<dbReference type="SUPFAM" id="SSF47413">
    <property type="entry name" value="lambda repressor-like DNA-binding domains"/>
    <property type="match status" value="1"/>
</dbReference>
<dbReference type="Gene3D" id="1.10.260.40">
    <property type="entry name" value="lambda repressor-like DNA-binding domains"/>
    <property type="match status" value="1"/>
</dbReference>
<dbReference type="PROSITE" id="PS50943">
    <property type="entry name" value="HTH_CROC1"/>
    <property type="match status" value="1"/>
</dbReference>
<comment type="caution">
    <text evidence="4">The sequence shown here is derived from an EMBL/GenBank/DDBJ whole genome shotgun (WGS) entry which is preliminary data.</text>
</comment>
<keyword evidence="1" id="KW-0238">DNA-binding</keyword>
<evidence type="ECO:0000256" key="2">
    <source>
        <dbReference type="SAM" id="MobiDB-lite"/>
    </source>
</evidence>
<dbReference type="Pfam" id="PF12844">
    <property type="entry name" value="HTH_19"/>
    <property type="match status" value="1"/>
</dbReference>
<evidence type="ECO:0000313" key="5">
    <source>
        <dbReference type="Proteomes" id="UP001306950"/>
    </source>
</evidence>
<sequence>METIGERIKYLRKREGLKSEELAEKIGLKKGSISSYENDRYDPSAKTIVSICQEFSISADWLLMGKESSQKPIPVQVEQKRSNFDISPEEYDLIMKLRALDVVNQQEAVEIIERKYARLHQESLPGQKRSMNLQHGGNDEEATTRSETA</sequence>
<accession>A0ABU7VQL0</accession>
<dbReference type="RefSeq" id="WP_331845871.1">
    <property type="nucleotide sequence ID" value="NZ_JAZHPZ010000003.1"/>
</dbReference>
<organism evidence="4 5">
    <name type="scientific">Paenibacillus haidiansis</name>
    <dbReference type="NCBI Taxonomy" id="1574488"/>
    <lineage>
        <taxon>Bacteria</taxon>
        <taxon>Bacillati</taxon>
        <taxon>Bacillota</taxon>
        <taxon>Bacilli</taxon>
        <taxon>Bacillales</taxon>
        <taxon>Paenibacillaceae</taxon>
        <taxon>Paenibacillus</taxon>
    </lineage>
</organism>
<evidence type="ECO:0000313" key="4">
    <source>
        <dbReference type="EMBL" id="MEF2965638.1"/>
    </source>
</evidence>